<dbReference type="Proteomes" id="UP000657574">
    <property type="component" value="Unassembled WGS sequence"/>
</dbReference>
<dbReference type="EMBL" id="BMQA01000019">
    <property type="protein sequence ID" value="GGJ34646.1"/>
    <property type="molecule type" value="Genomic_DNA"/>
</dbReference>
<reference evidence="1" key="2">
    <citation type="submission" date="2020-09" db="EMBL/GenBank/DDBJ databases">
        <authorList>
            <person name="Sun Q."/>
            <person name="Ohkuma M."/>
        </authorList>
    </citation>
    <scope>NUCLEOTIDE SEQUENCE</scope>
    <source>
        <strain evidence="1">JCM 3086</strain>
    </source>
</reference>
<proteinExistence type="predicted"/>
<sequence length="82" mass="8628">MFTTPIVTGIGQLEAADAARSAPPAAEPLRPSDLLLDGMTTMILDGAAAGVPRLRPALKAFRGPGLSEDEGLRRLWLATLME</sequence>
<organism evidence="1 2">
    <name type="scientific">Streptomyces brasiliensis</name>
    <dbReference type="NCBI Taxonomy" id="1954"/>
    <lineage>
        <taxon>Bacteria</taxon>
        <taxon>Bacillati</taxon>
        <taxon>Actinomycetota</taxon>
        <taxon>Actinomycetes</taxon>
        <taxon>Kitasatosporales</taxon>
        <taxon>Streptomycetaceae</taxon>
        <taxon>Streptomyces</taxon>
    </lineage>
</organism>
<dbReference type="RefSeq" id="WP_189313710.1">
    <property type="nucleotide sequence ID" value="NZ_BMQA01000019.1"/>
</dbReference>
<evidence type="ECO:0000313" key="1">
    <source>
        <dbReference type="EMBL" id="GGJ34646.1"/>
    </source>
</evidence>
<protein>
    <submittedName>
        <fullName evidence="1">Uncharacterized protein</fullName>
    </submittedName>
</protein>
<evidence type="ECO:0000313" key="2">
    <source>
        <dbReference type="Proteomes" id="UP000657574"/>
    </source>
</evidence>
<comment type="caution">
    <text evidence="1">The sequence shown here is derived from an EMBL/GenBank/DDBJ whole genome shotgun (WGS) entry which is preliminary data.</text>
</comment>
<gene>
    <name evidence="1" type="ORF">GCM10010121_052340</name>
</gene>
<dbReference type="AlphaFoldDB" id="A0A917NW05"/>
<accession>A0A917NW05</accession>
<reference evidence="1" key="1">
    <citation type="journal article" date="2014" name="Int. J. Syst. Evol. Microbiol.">
        <title>Complete genome sequence of Corynebacterium casei LMG S-19264T (=DSM 44701T), isolated from a smear-ripened cheese.</title>
        <authorList>
            <consortium name="US DOE Joint Genome Institute (JGI-PGF)"/>
            <person name="Walter F."/>
            <person name="Albersmeier A."/>
            <person name="Kalinowski J."/>
            <person name="Ruckert C."/>
        </authorList>
    </citation>
    <scope>NUCLEOTIDE SEQUENCE</scope>
    <source>
        <strain evidence="1">JCM 3086</strain>
    </source>
</reference>
<name>A0A917NW05_9ACTN</name>
<keyword evidence="2" id="KW-1185">Reference proteome</keyword>